<dbReference type="SUPFAM" id="SSF101478">
    <property type="entry name" value="ADP-ribosylglycohydrolase"/>
    <property type="match status" value="1"/>
</dbReference>
<dbReference type="AlphaFoldDB" id="A0A9D1ALG5"/>
<evidence type="ECO:0000256" key="1">
    <source>
        <dbReference type="PIRSR" id="PIRSR605502-1"/>
    </source>
</evidence>
<keyword evidence="1" id="KW-0479">Metal-binding</keyword>
<dbReference type="InterPro" id="IPR005502">
    <property type="entry name" value="Ribosyl_crysJ1"/>
</dbReference>
<evidence type="ECO:0000313" key="3">
    <source>
        <dbReference type="Proteomes" id="UP000886749"/>
    </source>
</evidence>
<feature type="binding site" evidence="1">
    <location>
        <position position="224"/>
    </location>
    <ligand>
        <name>Mg(2+)</name>
        <dbReference type="ChEBI" id="CHEBI:18420"/>
        <label>1</label>
    </ligand>
</feature>
<protein>
    <submittedName>
        <fullName evidence="2">ADP-ribosylglycohydrolase family protein</fullName>
    </submittedName>
</protein>
<dbReference type="GO" id="GO:0046872">
    <property type="term" value="F:metal ion binding"/>
    <property type="evidence" value="ECO:0007669"/>
    <property type="project" value="UniProtKB-KW"/>
</dbReference>
<feature type="binding site" evidence="1">
    <location>
        <position position="33"/>
    </location>
    <ligand>
        <name>Mg(2+)</name>
        <dbReference type="ChEBI" id="CHEBI:18420"/>
        <label>1</label>
    </ligand>
</feature>
<dbReference type="Gene3D" id="1.10.4080.10">
    <property type="entry name" value="ADP-ribosylation/Crystallin J1"/>
    <property type="match status" value="1"/>
</dbReference>
<reference evidence="2" key="1">
    <citation type="submission" date="2020-10" db="EMBL/GenBank/DDBJ databases">
        <authorList>
            <person name="Gilroy R."/>
        </authorList>
    </citation>
    <scope>NUCLEOTIDE SEQUENCE</scope>
    <source>
        <strain evidence="2">CHK184-25365</strain>
    </source>
</reference>
<dbReference type="InterPro" id="IPR050792">
    <property type="entry name" value="ADP-ribosylglycohydrolase"/>
</dbReference>
<keyword evidence="1" id="KW-0460">Magnesium</keyword>
<reference evidence="2" key="2">
    <citation type="journal article" date="2021" name="PeerJ">
        <title>Extensive microbial diversity within the chicken gut microbiome revealed by metagenomics and culture.</title>
        <authorList>
            <person name="Gilroy R."/>
            <person name="Ravi A."/>
            <person name="Getino M."/>
            <person name="Pursley I."/>
            <person name="Horton D.L."/>
            <person name="Alikhan N.F."/>
            <person name="Baker D."/>
            <person name="Gharbi K."/>
            <person name="Hall N."/>
            <person name="Watson M."/>
            <person name="Adriaenssens E.M."/>
            <person name="Foster-Nyarko E."/>
            <person name="Jarju S."/>
            <person name="Secka A."/>
            <person name="Antonio M."/>
            <person name="Oren A."/>
            <person name="Chaudhuri R.R."/>
            <person name="La Ragione R."/>
            <person name="Hildebrand F."/>
            <person name="Pallen M.J."/>
        </authorList>
    </citation>
    <scope>NUCLEOTIDE SEQUENCE</scope>
    <source>
        <strain evidence="2">CHK184-25365</strain>
    </source>
</reference>
<evidence type="ECO:0000313" key="2">
    <source>
        <dbReference type="EMBL" id="HIR41319.1"/>
    </source>
</evidence>
<comment type="caution">
    <text evidence="2">The sequence shown here is derived from an EMBL/GenBank/DDBJ whole genome shotgun (WGS) entry which is preliminary data.</text>
</comment>
<dbReference type="InterPro" id="IPR036705">
    <property type="entry name" value="Ribosyl_crysJ1_sf"/>
</dbReference>
<comment type="cofactor">
    <cofactor evidence="1">
        <name>Mg(2+)</name>
        <dbReference type="ChEBI" id="CHEBI:18420"/>
    </cofactor>
    <text evidence="1">Binds 2 magnesium ions per subunit.</text>
</comment>
<organism evidence="2 3">
    <name type="scientific">Candidatus Egerieicola pullicola</name>
    <dbReference type="NCBI Taxonomy" id="2840775"/>
    <lineage>
        <taxon>Bacteria</taxon>
        <taxon>Bacillati</taxon>
        <taxon>Bacillota</taxon>
        <taxon>Clostridia</taxon>
        <taxon>Eubacteriales</taxon>
        <taxon>Oscillospiraceae</taxon>
        <taxon>Oscillospiraceae incertae sedis</taxon>
        <taxon>Candidatus Egerieicola</taxon>
    </lineage>
</organism>
<feature type="binding site" evidence="1">
    <location>
        <position position="223"/>
    </location>
    <ligand>
        <name>Mg(2+)</name>
        <dbReference type="ChEBI" id="CHEBI:18420"/>
        <label>1</label>
    </ligand>
</feature>
<proteinExistence type="predicted"/>
<feature type="binding site" evidence="1">
    <location>
        <position position="35"/>
    </location>
    <ligand>
        <name>Mg(2+)</name>
        <dbReference type="ChEBI" id="CHEBI:18420"/>
        <label>1</label>
    </ligand>
</feature>
<gene>
    <name evidence="2" type="ORF">IAB36_05785</name>
</gene>
<dbReference type="Proteomes" id="UP000886749">
    <property type="component" value="Unassembled WGS sequence"/>
</dbReference>
<feature type="binding site" evidence="1">
    <location>
        <position position="221"/>
    </location>
    <ligand>
        <name>Mg(2+)</name>
        <dbReference type="ChEBI" id="CHEBI:18420"/>
        <label>1</label>
    </ligand>
</feature>
<dbReference type="Pfam" id="PF03747">
    <property type="entry name" value="ADP_ribosyl_GH"/>
    <property type="match status" value="1"/>
</dbReference>
<dbReference type="PANTHER" id="PTHR16222">
    <property type="entry name" value="ADP-RIBOSYLGLYCOHYDROLASE"/>
    <property type="match status" value="1"/>
</dbReference>
<accession>A0A9D1ALG5</accession>
<dbReference type="PANTHER" id="PTHR16222:SF12">
    <property type="entry name" value="ADP-RIBOSYLGLYCOHYDROLASE-RELATED"/>
    <property type="match status" value="1"/>
</dbReference>
<sequence length="275" mass="31291">MYGALYGDVIGSYYELHPTKNYHFSLSPESTFTDDTVLTMAVCDAVLANPNPVTALQMRRRAKEYAARYRQYYHRFPNAGYGQMFAAWAKESELQRRQHSYGNGAAMRVVPLGYAYNMLDQVLAQTALSCNCTHWHKEAVYGAQAMAGSVFLAWHGHSKQEIRRFVEKNCHFDLSAPLAQLRPSYQFDSRTRFSVPPAISAFLESKDYESAVRLAVSMGGDADTMACIAGGIAQAYYRWIPKEWREFCHRRLDSGLRKVADEFCRHYCPELLSGE</sequence>
<feature type="binding site" evidence="1">
    <location>
        <position position="34"/>
    </location>
    <ligand>
        <name>Mg(2+)</name>
        <dbReference type="ChEBI" id="CHEBI:18420"/>
        <label>1</label>
    </ligand>
</feature>
<dbReference type="EMBL" id="DVGY01000129">
    <property type="protein sequence ID" value="HIR41319.1"/>
    <property type="molecule type" value="Genomic_DNA"/>
</dbReference>
<name>A0A9D1ALG5_9FIRM</name>